<comment type="similarity">
    <text evidence="1">Belongs to the AfsR/DnrI/RedD regulatory family.</text>
</comment>
<comment type="caution">
    <text evidence="9">The sequence shown here is derived from an EMBL/GenBank/DDBJ whole genome shotgun (WGS) entry which is preliminary data.</text>
</comment>
<dbReference type="SUPFAM" id="SSF52540">
    <property type="entry name" value="P-loop containing nucleoside triphosphate hydrolases"/>
    <property type="match status" value="1"/>
</dbReference>
<dbReference type="Pfam" id="PF03704">
    <property type="entry name" value="BTAD"/>
    <property type="match status" value="1"/>
</dbReference>
<dbReference type="Proteomes" id="UP000179642">
    <property type="component" value="Unassembled WGS sequence"/>
</dbReference>
<evidence type="ECO:0000256" key="2">
    <source>
        <dbReference type="ARBA" id="ARBA00022737"/>
    </source>
</evidence>
<dbReference type="PANTHER" id="PTHR35807:SF1">
    <property type="entry name" value="TRANSCRIPTIONAL REGULATOR REDD"/>
    <property type="match status" value="1"/>
</dbReference>
<proteinExistence type="inferred from homology"/>
<dbReference type="Gene3D" id="1.10.10.10">
    <property type="entry name" value="Winged helix-like DNA-binding domain superfamily/Winged helix DNA-binding domain"/>
    <property type="match status" value="1"/>
</dbReference>
<dbReference type="SUPFAM" id="SSF48452">
    <property type="entry name" value="TPR-like"/>
    <property type="match status" value="3"/>
</dbReference>
<dbReference type="InterPro" id="IPR005158">
    <property type="entry name" value="BTAD"/>
</dbReference>
<dbReference type="GO" id="GO:0006355">
    <property type="term" value="P:regulation of DNA-templated transcription"/>
    <property type="evidence" value="ECO:0007669"/>
    <property type="project" value="InterPro"/>
</dbReference>
<dbReference type="GO" id="GO:0043531">
    <property type="term" value="F:ADP binding"/>
    <property type="evidence" value="ECO:0007669"/>
    <property type="project" value="InterPro"/>
</dbReference>
<reference evidence="9 10" key="1">
    <citation type="submission" date="2016-10" db="EMBL/GenBank/DDBJ databases">
        <title>Genome sequence of Streptomyces sp. MUSC 1.</title>
        <authorList>
            <person name="Lee L.-H."/>
            <person name="Ser H.-L."/>
            <person name="Law J.W.-F."/>
        </authorList>
    </citation>
    <scope>NUCLEOTIDE SEQUENCE [LARGE SCALE GENOMIC DNA]</scope>
    <source>
        <strain evidence="9 10">MUSC 1</strain>
    </source>
</reference>
<dbReference type="OrthoDB" id="3845029at2"/>
<dbReference type="CDD" id="cd15831">
    <property type="entry name" value="BTAD"/>
    <property type="match status" value="1"/>
</dbReference>
<evidence type="ECO:0000256" key="3">
    <source>
        <dbReference type="ARBA" id="ARBA00023012"/>
    </source>
</evidence>
<dbReference type="InterPro" id="IPR051677">
    <property type="entry name" value="AfsR-DnrI-RedD_regulator"/>
</dbReference>
<dbReference type="PRINTS" id="PR00364">
    <property type="entry name" value="DISEASERSIST"/>
</dbReference>
<keyword evidence="10" id="KW-1185">Reference proteome</keyword>
<evidence type="ECO:0000256" key="1">
    <source>
        <dbReference type="ARBA" id="ARBA00005820"/>
    </source>
</evidence>
<dbReference type="InterPro" id="IPR027417">
    <property type="entry name" value="P-loop_NTPase"/>
</dbReference>
<dbReference type="Gene3D" id="1.10.8.430">
    <property type="entry name" value="Helical domain of apoptotic protease-activating factors"/>
    <property type="match status" value="1"/>
</dbReference>
<keyword evidence="2" id="KW-0677">Repeat</keyword>
<dbReference type="InterPro" id="IPR016032">
    <property type="entry name" value="Sig_transdc_resp-reg_C-effctor"/>
</dbReference>
<keyword evidence="3" id="KW-0902">Two-component regulatory system</keyword>
<dbReference type="InterPro" id="IPR011990">
    <property type="entry name" value="TPR-like_helical_dom_sf"/>
</dbReference>
<evidence type="ECO:0000259" key="8">
    <source>
        <dbReference type="PROSITE" id="PS51755"/>
    </source>
</evidence>
<protein>
    <submittedName>
        <fullName evidence="9">AfsR family transcriptional regulator</fullName>
    </submittedName>
</protein>
<keyword evidence="6" id="KW-0804">Transcription</keyword>
<dbReference type="SMART" id="SM00028">
    <property type="entry name" value="TPR"/>
    <property type="match status" value="5"/>
</dbReference>
<accession>A0A1S2QM10</accession>
<dbReference type="Pfam" id="PF00486">
    <property type="entry name" value="Trans_reg_C"/>
    <property type="match status" value="1"/>
</dbReference>
<dbReference type="InterPro" id="IPR036388">
    <property type="entry name" value="WH-like_DNA-bd_sf"/>
</dbReference>
<dbReference type="AlphaFoldDB" id="A0A1S2QM10"/>
<evidence type="ECO:0000256" key="6">
    <source>
        <dbReference type="ARBA" id="ARBA00023163"/>
    </source>
</evidence>
<dbReference type="Pfam" id="PF00931">
    <property type="entry name" value="NB-ARC"/>
    <property type="match status" value="1"/>
</dbReference>
<dbReference type="SMART" id="SM00862">
    <property type="entry name" value="Trans_reg_C"/>
    <property type="match status" value="1"/>
</dbReference>
<name>A0A1S2QM10_9ACTN</name>
<dbReference type="SUPFAM" id="SSF46894">
    <property type="entry name" value="C-terminal effector domain of the bipartite response regulators"/>
    <property type="match status" value="1"/>
</dbReference>
<dbReference type="GO" id="GO:0003677">
    <property type="term" value="F:DNA binding"/>
    <property type="evidence" value="ECO:0007669"/>
    <property type="project" value="UniProtKB-UniRule"/>
</dbReference>
<dbReference type="EMBL" id="MLYO01000011">
    <property type="protein sequence ID" value="OIK07188.1"/>
    <property type="molecule type" value="Genomic_DNA"/>
</dbReference>
<dbReference type="SMART" id="SM01043">
    <property type="entry name" value="BTAD"/>
    <property type="match status" value="1"/>
</dbReference>
<dbReference type="InterPro" id="IPR042197">
    <property type="entry name" value="Apaf_helical"/>
</dbReference>
<gene>
    <name evidence="9" type="ORF">BIV23_03610</name>
</gene>
<dbReference type="RefSeq" id="WP_071379264.1">
    <property type="nucleotide sequence ID" value="NZ_MLYO01000011.1"/>
</dbReference>
<dbReference type="InterPro" id="IPR002182">
    <property type="entry name" value="NB-ARC"/>
</dbReference>
<dbReference type="Gene3D" id="1.25.40.10">
    <property type="entry name" value="Tetratricopeptide repeat domain"/>
    <property type="match status" value="3"/>
</dbReference>
<sequence length="991" mass="106751">MDDGPRVPEQRRPASVNVTEPQALRFGVLGPVRAWRGTEPIGTGSPQQRALLAALLLREGRTATAAELIDALWGAEPPSQALAALRTYASRLRKVLDPGVLVSESGGYAVRGLREGALDLAQAQELAARAEKARAAGDLCRARELLNEALGRWDGEPLAGVPGPYAETQRVRLEEWRLGLLESRLDMDLEQGCHAEAVSELTALTAAHPLRERLRELLMLALYRSGRQAEALAVYADTRRLLSEELGVDPRAGLSELQQRILQADPALAEPSSPSSEPSVGAVRPAQLPASVPDFTGRESFVAELSEVLASASESADAGNRVMAVSALAGIGGVGKTTLAVHVAHRARTAFPDGQLYVDLQGAGPRPAEPETVLGSFLRALGTADSAIPDSMEERAALYRSVLDGRRVLVLLDNAKDAAQVRPLLPGTEGCAALVTSRVRMVDLAGAHLVDLDVMSPEEALALFTKIVGEERVAAEREAALDVVAACGFLPLAIRIAASRLASRRTWTVSVLAAKLADERRRLDELQAGDLAVKATFELGYGQLERAQARAFRLLGLADGPDISLAAAAAVLDLPVVDTEDLLESLVDTSLLESAAPGRYRFHDLVRLYARACAERDEQPPSEREAAMSRLLDFYLATAAQVYAMERPGDRLVDHLEPTEYPGLRFEDRNQARDWLYTEAICLLACVRQSTRPDQLRRAVDLLWAAIDLAESGANSKEYEATGAALRTAAQACRDRRAEARSLVTLANGHHMSGRFELADQEAAEAVQLAETADDPLPQCWASNMLGVISLYQNRYTAGEGHLTRAIESFRAAGDRPGEASALCNLSRIRLAMGRTESAVQLAQQGTDMYDDMGHALKGANGRYALGLALTQSGQLGLATERLEEALDVFRDSRQRLWEGMTLFRLSEVDLAAGRLTQAATNAEWALARLRGIGGEWRRGNVLTALGRALTGIGQIGRAQVCLQEALAVYETLHAPEADEVRALLKPLAVA</sequence>
<dbReference type="Pfam" id="PF13424">
    <property type="entry name" value="TPR_12"/>
    <property type="match status" value="1"/>
</dbReference>
<evidence type="ECO:0000256" key="7">
    <source>
        <dbReference type="PROSITE-ProRule" id="PRU01091"/>
    </source>
</evidence>
<evidence type="ECO:0000256" key="4">
    <source>
        <dbReference type="ARBA" id="ARBA00023015"/>
    </source>
</evidence>
<keyword evidence="4" id="KW-0805">Transcription regulation</keyword>
<dbReference type="GO" id="GO:0000160">
    <property type="term" value="P:phosphorelay signal transduction system"/>
    <property type="evidence" value="ECO:0007669"/>
    <property type="project" value="UniProtKB-KW"/>
</dbReference>
<feature type="domain" description="OmpR/PhoB-type" evidence="8">
    <location>
        <begin position="16"/>
        <end position="112"/>
    </location>
</feature>
<keyword evidence="5 7" id="KW-0238">DNA-binding</keyword>
<dbReference type="InterPro" id="IPR001867">
    <property type="entry name" value="OmpR/PhoB-type_DNA-bd"/>
</dbReference>
<organism evidence="9 10">
    <name type="scientific">Streptomyces monashensis</name>
    <dbReference type="NCBI Taxonomy" id="1678012"/>
    <lineage>
        <taxon>Bacteria</taxon>
        <taxon>Bacillati</taxon>
        <taxon>Actinomycetota</taxon>
        <taxon>Actinomycetes</taxon>
        <taxon>Kitasatosporales</taxon>
        <taxon>Streptomycetaceae</taxon>
        <taxon>Streptomyces</taxon>
    </lineage>
</organism>
<evidence type="ECO:0000313" key="10">
    <source>
        <dbReference type="Proteomes" id="UP000179642"/>
    </source>
</evidence>
<evidence type="ECO:0000256" key="5">
    <source>
        <dbReference type="ARBA" id="ARBA00023125"/>
    </source>
</evidence>
<evidence type="ECO:0000313" key="9">
    <source>
        <dbReference type="EMBL" id="OIK07188.1"/>
    </source>
</evidence>
<dbReference type="InterPro" id="IPR019734">
    <property type="entry name" value="TPR_rpt"/>
</dbReference>
<dbReference type="PROSITE" id="PS51755">
    <property type="entry name" value="OMPR_PHOB"/>
    <property type="match status" value="1"/>
</dbReference>
<feature type="DNA-binding region" description="OmpR/PhoB-type" evidence="7">
    <location>
        <begin position="16"/>
        <end position="112"/>
    </location>
</feature>
<dbReference type="PANTHER" id="PTHR35807">
    <property type="entry name" value="TRANSCRIPTIONAL REGULATOR REDD-RELATED"/>
    <property type="match status" value="1"/>
</dbReference>
<dbReference type="Gene3D" id="3.40.50.300">
    <property type="entry name" value="P-loop containing nucleotide triphosphate hydrolases"/>
    <property type="match status" value="1"/>
</dbReference>